<comment type="caution">
    <text evidence="1">The sequence shown here is derived from an EMBL/GenBank/DDBJ whole genome shotgun (WGS) entry which is preliminary data.</text>
</comment>
<name>A0A8H2VLL3_9HELO</name>
<evidence type="ECO:0000313" key="2">
    <source>
        <dbReference type="Proteomes" id="UP000624404"/>
    </source>
</evidence>
<reference evidence="1" key="1">
    <citation type="submission" date="2020-10" db="EMBL/GenBank/DDBJ databases">
        <authorList>
            <person name="Kusch S."/>
        </authorList>
    </citation>
    <scope>NUCLEOTIDE SEQUENCE</scope>
    <source>
        <strain evidence="1">SwB9</strain>
    </source>
</reference>
<evidence type="ECO:0000313" key="1">
    <source>
        <dbReference type="EMBL" id="CAD6439553.1"/>
    </source>
</evidence>
<gene>
    <name evidence="1" type="ORF">SCLTRI_LOCUS272</name>
</gene>
<protein>
    <submittedName>
        <fullName evidence="1">Fee2d7a7-8022-4e44-93e2-6a94592a6143</fullName>
    </submittedName>
</protein>
<accession>A0A8H2VLL3</accession>
<sequence length="106" mass="12416">MRSPRRRRKKKRKKKMRRRWLIQKISLRRNARNQQLVLLLSTTMMSVLSELQVVRNKSLVRTVLKSSSISHTALPPVLLPSSGTSSSKLLELTISRNYALNWTRTF</sequence>
<dbReference type="Proteomes" id="UP000624404">
    <property type="component" value="Unassembled WGS sequence"/>
</dbReference>
<keyword evidence="2" id="KW-1185">Reference proteome</keyword>
<dbReference type="AlphaFoldDB" id="A0A8H2VLL3"/>
<dbReference type="EMBL" id="CAJHIA010000002">
    <property type="protein sequence ID" value="CAD6439553.1"/>
    <property type="molecule type" value="Genomic_DNA"/>
</dbReference>
<proteinExistence type="predicted"/>
<organism evidence="1 2">
    <name type="scientific">Sclerotinia trifoliorum</name>
    <dbReference type="NCBI Taxonomy" id="28548"/>
    <lineage>
        <taxon>Eukaryota</taxon>
        <taxon>Fungi</taxon>
        <taxon>Dikarya</taxon>
        <taxon>Ascomycota</taxon>
        <taxon>Pezizomycotina</taxon>
        <taxon>Leotiomycetes</taxon>
        <taxon>Helotiales</taxon>
        <taxon>Sclerotiniaceae</taxon>
        <taxon>Sclerotinia</taxon>
    </lineage>
</organism>